<dbReference type="FunFam" id="2.40.100.10:FF:000015">
    <property type="entry name" value="Peptidyl-prolyl cis-trans isomerase"/>
    <property type="match status" value="1"/>
</dbReference>
<dbReference type="FunFam" id="3.30.70.330:FF:000287">
    <property type="entry name" value="Peptidyl-prolyl cis-trans isomerase"/>
    <property type="match status" value="1"/>
</dbReference>
<dbReference type="GO" id="GO:0003723">
    <property type="term" value="F:RNA binding"/>
    <property type="evidence" value="ECO:0007669"/>
    <property type="project" value="UniProtKB-UniRule"/>
</dbReference>
<dbReference type="InterPro" id="IPR035542">
    <property type="entry name" value="CRIP"/>
</dbReference>
<dbReference type="STRING" id="660025.F9G208"/>
<dbReference type="PANTHER" id="PTHR45843:SF1">
    <property type="entry name" value="PEPTIDYL-PROLYL CIS-TRANS ISOMERASE-LIKE 4"/>
    <property type="match status" value="1"/>
</dbReference>
<dbReference type="SUPFAM" id="SSF54928">
    <property type="entry name" value="RNA-binding domain, RBD"/>
    <property type="match status" value="1"/>
</dbReference>
<dbReference type="PRINTS" id="PR00153">
    <property type="entry name" value="CSAPPISMRASE"/>
</dbReference>
<keyword evidence="8" id="KW-0697">Rotamase</keyword>
<comment type="catalytic activity">
    <reaction evidence="1">
        <text>[protein]-peptidylproline (omega=180) = [protein]-peptidylproline (omega=0)</text>
        <dbReference type="Rhea" id="RHEA:16237"/>
        <dbReference type="Rhea" id="RHEA-COMP:10747"/>
        <dbReference type="Rhea" id="RHEA-COMP:10748"/>
        <dbReference type="ChEBI" id="CHEBI:83833"/>
        <dbReference type="ChEBI" id="CHEBI:83834"/>
        <dbReference type="EC" id="5.2.1.8"/>
    </reaction>
</comment>
<sequence length="801" mass="89911">MSFPSYMKQDNHDPQSTLSLEDVPRFFHLWRLLSAPSRNLRDSGWGSYIIQPSIYSWGNASFSSQPLFALNQLIRRRVKEEIPLIIMSVLLETSEGDIVIDLLVDHAPKLCENFLKLCKVKYYNFSPVHSVQKNFSFQTGDPLGPLSKDSDGGSSIWGHVSGDPAKRTFPAFFHPKLKHLERGTVSMATAPLQSDPDTRVAGSQFIVTLGEDTDYLDGKAAIFGKVVEGFEVLDKINEAIVDEKGYPLIDIRIKHTVILDDPYPDPPGLREPSSSPPPTAQQLKTVRIEDEAALHADDNVDEEELERRRRNREAQAQALTLEMMGDLPFAEVKPPENVLFVCKLNPVTGDEDLELIFGRFGKILSCEVIRDQKTGDSLQYAFIEFEDKASCEAAYFKMQDVLIDDRRIHVDFSQSVSKLSDVWRKDTNSKRRATAHRGGWGGVDELEKRRQYRDEGERITGDWGAVDRNRRRMMRLLQDLRMMKDHHVDEVGVGVRGQEIEVGIDIANHEMTVKATGAIEIMIETDIGTVATIVETEVKKGIDLDGTIMIAGQGDKEGLVDCETQYSSATLTSTGVLRRNTIDGKRLALLCYATASANFNTECIVRHYTKMEYPHNTSLTATLKENLVAEFNALLRDMQTPTSSHLTYGPSPEFLLQATEDNVDCSVEHTLNTVYAWAIRSADHNAQQGESTLVKASRHYRSPRHNMFGFTSKYCILYELAGCLSFSRTLQNLSLLLYLWIKNPSFSAMLASPVPSRDTGGHNFQLINAGHTGVRPPCSHHIEDYVTPQVRLVTAELGLIR</sequence>
<accession>F9G208</accession>
<dbReference type="PROSITE" id="PS50072">
    <property type="entry name" value="CSA_PPIASE_2"/>
    <property type="match status" value="1"/>
</dbReference>
<evidence type="ECO:0000256" key="9">
    <source>
        <dbReference type="ARBA" id="ARBA00023235"/>
    </source>
</evidence>
<dbReference type="InterPro" id="IPR035538">
    <property type="entry name" value="Cyclophilin_PPIL4"/>
</dbReference>
<dbReference type="Gene3D" id="3.30.70.330">
    <property type="match status" value="1"/>
</dbReference>
<dbReference type="PROSITE" id="PS50102">
    <property type="entry name" value="RRM"/>
    <property type="match status" value="1"/>
</dbReference>
<evidence type="ECO:0000256" key="11">
    <source>
        <dbReference type="ARBA" id="ARBA00029569"/>
    </source>
</evidence>
<keyword evidence="7 12" id="KW-0694">RNA-binding</keyword>
<keyword evidence="9" id="KW-0413">Isomerase</keyword>
<dbReference type="InterPro" id="IPR000504">
    <property type="entry name" value="RRM_dom"/>
</dbReference>
<comment type="similarity">
    <text evidence="4">Belongs to the cyclophilin-type PPIase family. PPIL4 subfamily.</text>
</comment>
<keyword evidence="10" id="KW-0539">Nucleus</keyword>
<comment type="function">
    <text evidence="2">PPIases accelerate the folding of proteins. It catalyzes the cis-trans isomerization of proline imidic peptide bonds in oligopeptides.</text>
</comment>
<comment type="caution">
    <text evidence="15">The sequence shown here is derived from an EMBL/GenBank/DDBJ whole genome shotgun (WGS) entry which is preliminary data.</text>
</comment>
<dbReference type="PaxDb" id="5507-FOXG_13736P0"/>
<evidence type="ECO:0000313" key="15">
    <source>
        <dbReference type="EMBL" id="EGU76793.1"/>
    </source>
</evidence>
<dbReference type="AlphaFoldDB" id="F9G208"/>
<comment type="subcellular location">
    <subcellularLocation>
        <location evidence="3">Nucleus</location>
    </subcellularLocation>
</comment>
<evidence type="ECO:0000259" key="14">
    <source>
        <dbReference type="PROSITE" id="PS50102"/>
    </source>
</evidence>
<name>F9G208_FUSOF</name>
<dbReference type="Pfam" id="PF00076">
    <property type="entry name" value="RRM_1"/>
    <property type="match status" value="1"/>
</dbReference>
<dbReference type="InterPro" id="IPR029000">
    <property type="entry name" value="Cyclophilin-like_dom_sf"/>
</dbReference>
<evidence type="ECO:0000256" key="10">
    <source>
        <dbReference type="ARBA" id="ARBA00023242"/>
    </source>
</evidence>
<dbReference type="EC" id="5.2.1.8" evidence="5"/>
<feature type="domain" description="PPIase cyclophilin-type" evidence="13">
    <location>
        <begin position="96"/>
        <end position="258"/>
    </location>
</feature>
<dbReference type="GO" id="GO:0003755">
    <property type="term" value="F:peptidyl-prolyl cis-trans isomerase activity"/>
    <property type="evidence" value="ECO:0007669"/>
    <property type="project" value="UniProtKB-KW"/>
</dbReference>
<evidence type="ECO:0000256" key="7">
    <source>
        <dbReference type="ARBA" id="ARBA00022884"/>
    </source>
</evidence>
<dbReference type="OrthoDB" id="2083at2759"/>
<reference evidence="15" key="1">
    <citation type="journal article" date="2012" name="Mol. Plant Microbe Interact.">
        <title>A highly conserved effector in Fusarium oxysporum is required for full virulence on Arabidopsis.</title>
        <authorList>
            <person name="Thatcher L.F."/>
            <person name="Gardiner D.M."/>
            <person name="Kazan K."/>
            <person name="Manners J."/>
        </authorList>
    </citation>
    <scope>NUCLEOTIDE SEQUENCE [LARGE SCALE GENOMIC DNA]</scope>
    <source>
        <strain evidence="15">Fo5176</strain>
    </source>
</reference>
<dbReference type="SMART" id="SM00360">
    <property type="entry name" value="RRM"/>
    <property type="match status" value="1"/>
</dbReference>
<dbReference type="InterPro" id="IPR035979">
    <property type="entry name" value="RBD_domain_sf"/>
</dbReference>
<evidence type="ECO:0000256" key="5">
    <source>
        <dbReference type="ARBA" id="ARBA00013194"/>
    </source>
</evidence>
<proteinExistence type="inferred from homology"/>
<dbReference type="CDD" id="cd12235">
    <property type="entry name" value="RRM_PPIL4"/>
    <property type="match status" value="1"/>
</dbReference>
<feature type="domain" description="RRM" evidence="14">
    <location>
        <begin position="337"/>
        <end position="415"/>
    </location>
</feature>
<dbReference type="CDD" id="cd01921">
    <property type="entry name" value="cyclophilin_RRM"/>
    <property type="match status" value="1"/>
</dbReference>
<dbReference type="SUPFAM" id="SSF50891">
    <property type="entry name" value="Cyclophilin-like"/>
    <property type="match status" value="1"/>
</dbReference>
<evidence type="ECO:0000259" key="13">
    <source>
        <dbReference type="PROSITE" id="PS50072"/>
    </source>
</evidence>
<evidence type="ECO:0000256" key="2">
    <source>
        <dbReference type="ARBA" id="ARBA00002388"/>
    </source>
</evidence>
<evidence type="ECO:0000256" key="8">
    <source>
        <dbReference type="ARBA" id="ARBA00023110"/>
    </source>
</evidence>
<protein>
    <recommendedName>
        <fullName evidence="6">Peptidyl-prolyl cis-trans isomerase-like 4</fullName>
        <ecNumber evidence="5">5.2.1.8</ecNumber>
    </recommendedName>
    <alternativeName>
        <fullName evidence="11">Rotamase</fullName>
    </alternativeName>
</protein>
<dbReference type="InterPro" id="IPR012677">
    <property type="entry name" value="Nucleotide-bd_a/b_plait_sf"/>
</dbReference>
<dbReference type="Gene3D" id="2.40.100.10">
    <property type="entry name" value="Cyclophilin-like"/>
    <property type="match status" value="1"/>
</dbReference>
<evidence type="ECO:0000256" key="1">
    <source>
        <dbReference type="ARBA" id="ARBA00000971"/>
    </source>
</evidence>
<dbReference type="GO" id="GO:0005634">
    <property type="term" value="C:nucleus"/>
    <property type="evidence" value="ECO:0007669"/>
    <property type="project" value="UniProtKB-SubCell"/>
</dbReference>
<dbReference type="Pfam" id="PF00160">
    <property type="entry name" value="Pro_isomerase"/>
    <property type="match status" value="1"/>
</dbReference>
<dbReference type="InterPro" id="IPR002130">
    <property type="entry name" value="Cyclophilin-type_PPIase_dom"/>
</dbReference>
<dbReference type="EMBL" id="AFQF01003174">
    <property type="protein sequence ID" value="EGU76793.1"/>
    <property type="molecule type" value="Genomic_DNA"/>
</dbReference>
<evidence type="ECO:0000256" key="3">
    <source>
        <dbReference type="ARBA" id="ARBA00004123"/>
    </source>
</evidence>
<evidence type="ECO:0000256" key="12">
    <source>
        <dbReference type="PROSITE-ProRule" id="PRU00176"/>
    </source>
</evidence>
<organism evidence="15">
    <name type="scientific">Fusarium oxysporum (strain Fo5176)</name>
    <name type="common">Fusarium vascular wilt</name>
    <dbReference type="NCBI Taxonomy" id="660025"/>
    <lineage>
        <taxon>Eukaryota</taxon>
        <taxon>Fungi</taxon>
        <taxon>Dikarya</taxon>
        <taxon>Ascomycota</taxon>
        <taxon>Pezizomycotina</taxon>
        <taxon>Sordariomycetes</taxon>
        <taxon>Hypocreomycetidae</taxon>
        <taxon>Hypocreales</taxon>
        <taxon>Nectriaceae</taxon>
        <taxon>Fusarium</taxon>
        <taxon>Fusarium oxysporum species complex</taxon>
    </lineage>
</organism>
<dbReference type="PANTHER" id="PTHR45843">
    <property type="entry name" value="PEPTIDYL-PROLYL CIS-TRANS ISOMERASE-LIKE 4"/>
    <property type="match status" value="1"/>
</dbReference>
<evidence type="ECO:0000256" key="6">
    <source>
        <dbReference type="ARBA" id="ARBA00020587"/>
    </source>
</evidence>
<gene>
    <name evidence="15" type="ORF">FOXB_12690</name>
</gene>
<evidence type="ECO:0000256" key="4">
    <source>
        <dbReference type="ARBA" id="ARBA00010739"/>
    </source>
</evidence>